<organism evidence="1 2">
    <name type="scientific">Paracoccidioides brasiliensis (strain Pb18)</name>
    <dbReference type="NCBI Taxonomy" id="502780"/>
    <lineage>
        <taxon>Eukaryota</taxon>
        <taxon>Fungi</taxon>
        <taxon>Dikarya</taxon>
        <taxon>Ascomycota</taxon>
        <taxon>Pezizomycotina</taxon>
        <taxon>Eurotiomycetes</taxon>
        <taxon>Eurotiomycetidae</taxon>
        <taxon>Onygenales</taxon>
        <taxon>Ajellomycetaceae</taxon>
        <taxon>Paracoccidioides</taxon>
    </lineage>
</organism>
<sequence>MSVTRVIDLVGIKTGQHRILGFGSEKRRKILVHTEYILIWSRVGRMDWAASVLVRKETPRGHFLRPAQASNFTNRVFVIPDLLCRGNTSIKSHVPSIFRVGPLNLSPSRASIGAILDEVGIFK</sequence>
<evidence type="ECO:0000313" key="2">
    <source>
        <dbReference type="Proteomes" id="UP000001628"/>
    </source>
</evidence>
<evidence type="ECO:0000313" key="1">
    <source>
        <dbReference type="EMBL" id="EEH49190.1"/>
    </source>
</evidence>
<keyword evidence="2" id="KW-1185">Reference proteome</keyword>
<proteinExistence type="predicted"/>
<dbReference type="RefSeq" id="XP_010760942.1">
    <property type="nucleotide sequence ID" value="XM_010762640.1"/>
</dbReference>
<dbReference type="AlphaFoldDB" id="C1GDD3"/>
<dbReference type="Proteomes" id="UP000001628">
    <property type="component" value="Unassembled WGS sequence"/>
</dbReference>
<dbReference type="InParanoid" id="C1GDD3"/>
<dbReference type="GeneID" id="22584228"/>
<protein>
    <submittedName>
        <fullName evidence="1">Uncharacterized protein</fullName>
    </submittedName>
</protein>
<name>C1GDD3_PARBD</name>
<gene>
    <name evidence="1" type="ORF">PADG_05269</name>
</gene>
<dbReference type="KEGG" id="pbn:PADG_05269"/>
<dbReference type="VEuPathDB" id="FungiDB:PADG_05269"/>
<accession>C1GDD3</accession>
<reference evidence="1 2" key="1">
    <citation type="journal article" date="2011" name="PLoS Genet.">
        <title>Comparative genomic analysis of human fungal pathogens causing paracoccidioidomycosis.</title>
        <authorList>
            <person name="Desjardins C.A."/>
            <person name="Champion M.D."/>
            <person name="Holder J.W."/>
            <person name="Muszewska A."/>
            <person name="Goldberg J."/>
            <person name="Bailao A.M."/>
            <person name="Brigido M.M."/>
            <person name="Ferreira M.E."/>
            <person name="Garcia A.M."/>
            <person name="Grynberg M."/>
            <person name="Gujja S."/>
            <person name="Heiman D.I."/>
            <person name="Henn M.R."/>
            <person name="Kodira C.D."/>
            <person name="Leon-Narvaez H."/>
            <person name="Longo L.V."/>
            <person name="Ma L.J."/>
            <person name="Malavazi I."/>
            <person name="Matsuo A.L."/>
            <person name="Morais F.V."/>
            <person name="Pereira M."/>
            <person name="Rodriguez-Brito S."/>
            <person name="Sakthikumar S."/>
            <person name="Salem-Izacc S.M."/>
            <person name="Sykes S.M."/>
            <person name="Teixeira M.M."/>
            <person name="Vallejo M.C."/>
            <person name="Walter M.E."/>
            <person name="Yandava C."/>
            <person name="Young S."/>
            <person name="Zeng Q."/>
            <person name="Zucker J."/>
            <person name="Felipe M.S."/>
            <person name="Goldman G.H."/>
            <person name="Haas B.J."/>
            <person name="McEwen J.G."/>
            <person name="Nino-Vega G."/>
            <person name="Puccia R."/>
            <person name="San-Blas G."/>
            <person name="Soares C.M."/>
            <person name="Birren B.W."/>
            <person name="Cuomo C.A."/>
        </authorList>
    </citation>
    <scope>NUCLEOTIDE SEQUENCE [LARGE SCALE GENOMIC DNA]</scope>
    <source>
        <strain evidence="1 2">Pb18</strain>
    </source>
</reference>
<dbReference type="EMBL" id="KN275962">
    <property type="protein sequence ID" value="EEH49190.1"/>
    <property type="molecule type" value="Genomic_DNA"/>
</dbReference>
<dbReference type="HOGENOM" id="CLU_2015955_0_0_1"/>